<sequence>MALSIGVIAQSAVTRRTMARRRLAAPLPSCRDGDLASRRSFLHAIMIFSLFRPGFSVGFGLKPCMQLLL</sequence>
<protein>
    <submittedName>
        <fullName evidence="1">Uncharacterized protein</fullName>
    </submittedName>
</protein>
<dbReference type="EMBL" id="MSPX01000001">
    <property type="protein sequence ID" value="OQP88300.1"/>
    <property type="molecule type" value="Genomic_DNA"/>
</dbReference>
<evidence type="ECO:0000313" key="2">
    <source>
        <dbReference type="Proteomes" id="UP000192652"/>
    </source>
</evidence>
<evidence type="ECO:0000313" key="1">
    <source>
        <dbReference type="EMBL" id="OQP88300.1"/>
    </source>
</evidence>
<gene>
    <name evidence="1" type="ORF">BTR14_02350</name>
</gene>
<accession>A0ABX3PJF3</accession>
<name>A0ABX3PJF3_9HYPH</name>
<reference evidence="1 2" key="1">
    <citation type="journal article" date="2017" name="Antonie Van Leeuwenhoek">
        <title>Rhizobium rhizosphaerae sp. nov., a novel species isolated from rice rhizosphere.</title>
        <authorList>
            <person name="Zhao J.J."/>
            <person name="Zhang J."/>
            <person name="Zhang R.J."/>
            <person name="Zhang C.W."/>
            <person name="Yin H.Q."/>
            <person name="Zhang X.X."/>
        </authorList>
    </citation>
    <scope>NUCLEOTIDE SEQUENCE [LARGE SCALE GENOMIC DNA]</scope>
    <source>
        <strain evidence="1 2">RD15</strain>
    </source>
</reference>
<proteinExistence type="predicted"/>
<dbReference type="Proteomes" id="UP000192652">
    <property type="component" value="Unassembled WGS sequence"/>
</dbReference>
<comment type="caution">
    <text evidence="1">The sequence shown here is derived from an EMBL/GenBank/DDBJ whole genome shotgun (WGS) entry which is preliminary data.</text>
</comment>
<organism evidence="1 2">
    <name type="scientific">Xaviernesmea rhizosphaerae</name>
    <dbReference type="NCBI Taxonomy" id="1672749"/>
    <lineage>
        <taxon>Bacteria</taxon>
        <taxon>Pseudomonadati</taxon>
        <taxon>Pseudomonadota</taxon>
        <taxon>Alphaproteobacteria</taxon>
        <taxon>Hyphomicrobiales</taxon>
        <taxon>Rhizobiaceae</taxon>
        <taxon>Rhizobium/Agrobacterium group</taxon>
        <taxon>Xaviernesmea</taxon>
    </lineage>
</organism>
<keyword evidence="2" id="KW-1185">Reference proteome</keyword>